<reference evidence="1" key="1">
    <citation type="submission" date="2021-02" db="EMBL/GenBank/DDBJ databases">
        <authorList>
            <consortium name="DOE Joint Genome Institute"/>
            <person name="Ahrendt S."/>
            <person name="Looney B.P."/>
            <person name="Miyauchi S."/>
            <person name="Morin E."/>
            <person name="Drula E."/>
            <person name="Courty P.E."/>
            <person name="Chicoki N."/>
            <person name="Fauchery L."/>
            <person name="Kohler A."/>
            <person name="Kuo A."/>
            <person name="Labutti K."/>
            <person name="Pangilinan J."/>
            <person name="Lipzen A."/>
            <person name="Riley R."/>
            <person name="Andreopoulos W."/>
            <person name="He G."/>
            <person name="Johnson J."/>
            <person name="Barry K.W."/>
            <person name="Grigoriev I.V."/>
            <person name="Nagy L."/>
            <person name="Hibbett D."/>
            <person name="Henrissat B."/>
            <person name="Matheny P.B."/>
            <person name="Labbe J."/>
            <person name="Martin F."/>
        </authorList>
    </citation>
    <scope>NUCLEOTIDE SEQUENCE</scope>
    <source>
        <strain evidence="1">FP105234-sp</strain>
    </source>
</reference>
<comment type="caution">
    <text evidence="1">The sequence shown here is derived from an EMBL/GenBank/DDBJ whole genome shotgun (WGS) entry which is preliminary data.</text>
</comment>
<evidence type="ECO:0000313" key="2">
    <source>
        <dbReference type="Proteomes" id="UP000814033"/>
    </source>
</evidence>
<gene>
    <name evidence="1" type="ORF">FA95DRAFT_1380955</name>
</gene>
<dbReference type="Proteomes" id="UP000814033">
    <property type="component" value="Unassembled WGS sequence"/>
</dbReference>
<name>A0ACB8S843_9AGAM</name>
<accession>A0ACB8S843</accession>
<protein>
    <submittedName>
        <fullName evidence="1">Terpenoid synthase</fullName>
    </submittedName>
</protein>
<evidence type="ECO:0000313" key="1">
    <source>
        <dbReference type="EMBL" id="KAI0052312.1"/>
    </source>
</evidence>
<keyword evidence="2" id="KW-1185">Reference proteome</keyword>
<organism evidence="1 2">
    <name type="scientific">Auriscalpium vulgare</name>
    <dbReference type="NCBI Taxonomy" id="40419"/>
    <lineage>
        <taxon>Eukaryota</taxon>
        <taxon>Fungi</taxon>
        <taxon>Dikarya</taxon>
        <taxon>Basidiomycota</taxon>
        <taxon>Agaricomycotina</taxon>
        <taxon>Agaricomycetes</taxon>
        <taxon>Russulales</taxon>
        <taxon>Auriscalpiaceae</taxon>
        <taxon>Auriscalpium</taxon>
    </lineage>
</organism>
<sequence length="385" mass="43997">MSTQIQFRLPDPVEICHWPWPRMLNPHYAEVKAECVAWIHSFNAMSPKAQKAFDKCDFSLLASLIYPSLDRQHLRTGCDLMMLFFVFDEFTDKEDGKGVRKYVDIVVDAIEHPDRPRPAGEHVLGEITRQFWERAIQTASAASQRHFVRTFKEYAEAVIEEASDRVSDRVRSIDDYLALRRLTAGPYPGFFPCEVRVDLPDDVFYHPSVANLTRLVAESVVVTNDTYSYNIEQAAGHQGHNIVTVVMREKHLSLPQAFEWVGNYHAGILTEFLESRQKLPSFGAELDAQVADYVEGLAHGVRGLDNWCFESGRYFGSKGLEVQKHRTVGLLPKVVQHEIATPMMALPVSDLDKMEEGEPELEKNQSAGWRYFDCFSCLSGRWMYL</sequence>
<reference evidence="1" key="2">
    <citation type="journal article" date="2022" name="New Phytol.">
        <title>Evolutionary transition to the ectomycorrhizal habit in the genomes of a hyperdiverse lineage of mushroom-forming fungi.</title>
        <authorList>
            <person name="Looney B."/>
            <person name="Miyauchi S."/>
            <person name="Morin E."/>
            <person name="Drula E."/>
            <person name="Courty P.E."/>
            <person name="Kohler A."/>
            <person name="Kuo A."/>
            <person name="LaButti K."/>
            <person name="Pangilinan J."/>
            <person name="Lipzen A."/>
            <person name="Riley R."/>
            <person name="Andreopoulos W."/>
            <person name="He G."/>
            <person name="Johnson J."/>
            <person name="Nolan M."/>
            <person name="Tritt A."/>
            <person name="Barry K.W."/>
            <person name="Grigoriev I.V."/>
            <person name="Nagy L.G."/>
            <person name="Hibbett D."/>
            <person name="Henrissat B."/>
            <person name="Matheny P.B."/>
            <person name="Labbe J."/>
            <person name="Martin F.M."/>
        </authorList>
    </citation>
    <scope>NUCLEOTIDE SEQUENCE</scope>
    <source>
        <strain evidence="1">FP105234-sp</strain>
    </source>
</reference>
<dbReference type="EMBL" id="MU275846">
    <property type="protein sequence ID" value="KAI0052312.1"/>
    <property type="molecule type" value="Genomic_DNA"/>
</dbReference>
<proteinExistence type="predicted"/>